<dbReference type="Proteomes" id="UP000535543">
    <property type="component" value="Unassembled WGS sequence"/>
</dbReference>
<evidence type="ECO:0000313" key="2">
    <source>
        <dbReference type="Proteomes" id="UP000535543"/>
    </source>
</evidence>
<gene>
    <name evidence="1" type="ORF">FGL95_07175</name>
</gene>
<accession>A0A848KAV0</accession>
<keyword evidence="2" id="KW-1185">Reference proteome</keyword>
<reference evidence="1 2" key="2">
    <citation type="submission" date="2020-06" db="EMBL/GenBank/DDBJ databases">
        <title>Antribacter stalactiti gen. nov., sp. nov., a new member of the family Nacardiaceae isolated from a cave.</title>
        <authorList>
            <person name="Kim I.S."/>
        </authorList>
    </citation>
    <scope>NUCLEOTIDE SEQUENCE [LARGE SCALE GENOMIC DNA]</scope>
    <source>
        <strain evidence="1 2">YC2-7</strain>
    </source>
</reference>
<proteinExistence type="predicted"/>
<dbReference type="RefSeq" id="WP_169585542.1">
    <property type="nucleotide sequence ID" value="NZ_VCQU01000002.1"/>
</dbReference>
<reference evidence="1 2" key="1">
    <citation type="submission" date="2019-05" db="EMBL/GenBank/DDBJ databases">
        <authorList>
            <person name="Lee S.D."/>
        </authorList>
    </citation>
    <scope>NUCLEOTIDE SEQUENCE [LARGE SCALE GENOMIC DNA]</scope>
    <source>
        <strain evidence="1 2">YC2-7</strain>
    </source>
</reference>
<dbReference type="AlphaFoldDB" id="A0A848KAV0"/>
<name>A0A848KAV0_9NOCA</name>
<organism evidence="1 2">
    <name type="scientific">Antrihabitans stalactiti</name>
    <dbReference type="NCBI Taxonomy" id="2584121"/>
    <lineage>
        <taxon>Bacteria</taxon>
        <taxon>Bacillati</taxon>
        <taxon>Actinomycetota</taxon>
        <taxon>Actinomycetes</taxon>
        <taxon>Mycobacteriales</taxon>
        <taxon>Nocardiaceae</taxon>
        <taxon>Antrihabitans</taxon>
    </lineage>
</organism>
<evidence type="ECO:0000313" key="1">
    <source>
        <dbReference type="EMBL" id="NMN94816.1"/>
    </source>
</evidence>
<dbReference type="EMBL" id="VCQU01000002">
    <property type="protein sequence ID" value="NMN94816.1"/>
    <property type="molecule type" value="Genomic_DNA"/>
</dbReference>
<sequence>MTSDGEPSNDVIVPTPPAKGRGRALSARVKVREPLAAQHLWAARHFARLAEERETAITEQGLDKVDLAHRSYVMAAVKFAVSFLEALVNEVYSDAADAVMPDYSALLKPLEPDVIPKLKAEWEATEGATPVVHTRLMHKYAKALEFAGKTKFQKADIAYKEAHKVIVLRDFLVHFKPAWHEASVHQNKSSKIHRKLANSFTENTQPIGDPWFPNKCLSAGCARWACDSVTTFAGQWLDRLDIPHTYETAIDDQQTP</sequence>
<comment type="caution">
    <text evidence="1">The sequence shown here is derived from an EMBL/GenBank/DDBJ whole genome shotgun (WGS) entry which is preliminary data.</text>
</comment>
<protein>
    <submittedName>
        <fullName evidence="1">Uncharacterized protein</fullName>
    </submittedName>
</protein>